<accession>A0A1L5FA81</accession>
<dbReference type="AlphaFoldDB" id="A0A1L5FA81"/>
<proteinExistence type="predicted"/>
<dbReference type="OrthoDB" id="9808209at2"/>
<dbReference type="Proteomes" id="UP000184604">
    <property type="component" value="Chromosome"/>
</dbReference>
<dbReference type="NCBIfam" id="TIGR01563">
    <property type="entry name" value="gp16_SPP1"/>
    <property type="match status" value="1"/>
</dbReference>
<evidence type="ECO:0000313" key="2">
    <source>
        <dbReference type="Proteomes" id="UP000184604"/>
    </source>
</evidence>
<organism evidence="1 2">
    <name type="scientific">Clostridium kluyveri</name>
    <dbReference type="NCBI Taxonomy" id="1534"/>
    <lineage>
        <taxon>Bacteria</taxon>
        <taxon>Bacillati</taxon>
        <taxon>Bacillota</taxon>
        <taxon>Clostridia</taxon>
        <taxon>Eubacteriales</taxon>
        <taxon>Clostridiaceae</taxon>
        <taxon>Clostridium</taxon>
    </lineage>
</organism>
<dbReference type="InterPro" id="IPR038666">
    <property type="entry name" value="SSP1_head-tail_sf"/>
</dbReference>
<dbReference type="Pfam" id="PF05521">
    <property type="entry name" value="Phage_HCP"/>
    <property type="match status" value="1"/>
</dbReference>
<gene>
    <name evidence="1" type="ORF">BS101_14600</name>
</gene>
<sequence length="108" mass="12644">MRTEELRHKITFQSLTTSTNENGFEEEIWEGYLTVWAGVSNLYAREFFQAAAVQAEKTVKFTIRFIKGIDESMRILFGDKQYNITSIDNIKYRNRYMEIKALEVESSG</sequence>
<evidence type="ECO:0000313" key="1">
    <source>
        <dbReference type="EMBL" id="APM39873.1"/>
    </source>
</evidence>
<dbReference type="EMBL" id="CP018335">
    <property type="protein sequence ID" value="APM39873.1"/>
    <property type="molecule type" value="Genomic_DNA"/>
</dbReference>
<dbReference type="Gene3D" id="2.40.10.270">
    <property type="entry name" value="Bacteriophage SPP1 head-tail adaptor protein"/>
    <property type="match status" value="1"/>
</dbReference>
<reference evidence="1 2" key="1">
    <citation type="submission" date="2016-12" db="EMBL/GenBank/DDBJ databases">
        <title>Complete genome sequence of Clostridium kluyveri JZZ isolated from the pit mud of a Chinese flavor liquor-making factory.</title>
        <authorList>
            <person name="Wang Y."/>
        </authorList>
    </citation>
    <scope>NUCLEOTIDE SEQUENCE [LARGE SCALE GENOMIC DNA]</scope>
    <source>
        <strain evidence="1 2">JZZ</strain>
    </source>
</reference>
<dbReference type="RefSeq" id="WP_073539488.1">
    <property type="nucleotide sequence ID" value="NZ_CP018335.1"/>
</dbReference>
<protein>
    <submittedName>
        <fullName evidence="1">Head-tail adaptor protein</fullName>
    </submittedName>
</protein>
<dbReference type="InterPro" id="IPR008767">
    <property type="entry name" value="Phage_SPP1_head-tail_adaptor"/>
</dbReference>
<name>A0A1L5FA81_CLOKL</name>